<sequence>MDGMQSCRFALARWVSASQRPQCARTLSAEQTSARDLDFPNGIAGWLDVRARILELPCTPSPPSEYHPAIVSSARTLAILASLFVHSVLAVLTAGAESLSWLTSSSQNRMDLWEI</sequence>
<dbReference type="Proteomes" id="UP000814140">
    <property type="component" value="Unassembled WGS sequence"/>
</dbReference>
<keyword evidence="2" id="KW-1185">Reference proteome</keyword>
<protein>
    <submittedName>
        <fullName evidence="1">Uncharacterized protein</fullName>
    </submittedName>
</protein>
<dbReference type="EMBL" id="MU277513">
    <property type="protein sequence ID" value="KAI0054324.1"/>
    <property type="molecule type" value="Genomic_DNA"/>
</dbReference>
<comment type="caution">
    <text evidence="1">The sequence shown here is derived from an EMBL/GenBank/DDBJ whole genome shotgun (WGS) entry which is preliminary data.</text>
</comment>
<organism evidence="1 2">
    <name type="scientific">Artomyces pyxidatus</name>
    <dbReference type="NCBI Taxonomy" id="48021"/>
    <lineage>
        <taxon>Eukaryota</taxon>
        <taxon>Fungi</taxon>
        <taxon>Dikarya</taxon>
        <taxon>Basidiomycota</taxon>
        <taxon>Agaricomycotina</taxon>
        <taxon>Agaricomycetes</taxon>
        <taxon>Russulales</taxon>
        <taxon>Auriscalpiaceae</taxon>
        <taxon>Artomyces</taxon>
    </lineage>
</organism>
<reference evidence="1" key="2">
    <citation type="journal article" date="2022" name="New Phytol.">
        <title>Evolutionary transition to the ectomycorrhizal habit in the genomes of a hyperdiverse lineage of mushroom-forming fungi.</title>
        <authorList>
            <person name="Looney B."/>
            <person name="Miyauchi S."/>
            <person name="Morin E."/>
            <person name="Drula E."/>
            <person name="Courty P.E."/>
            <person name="Kohler A."/>
            <person name="Kuo A."/>
            <person name="LaButti K."/>
            <person name="Pangilinan J."/>
            <person name="Lipzen A."/>
            <person name="Riley R."/>
            <person name="Andreopoulos W."/>
            <person name="He G."/>
            <person name="Johnson J."/>
            <person name="Nolan M."/>
            <person name="Tritt A."/>
            <person name="Barry K.W."/>
            <person name="Grigoriev I.V."/>
            <person name="Nagy L.G."/>
            <person name="Hibbett D."/>
            <person name="Henrissat B."/>
            <person name="Matheny P.B."/>
            <person name="Labbe J."/>
            <person name="Martin F.M."/>
        </authorList>
    </citation>
    <scope>NUCLEOTIDE SEQUENCE</scope>
    <source>
        <strain evidence="1">HHB10654</strain>
    </source>
</reference>
<reference evidence="1" key="1">
    <citation type="submission" date="2021-03" db="EMBL/GenBank/DDBJ databases">
        <authorList>
            <consortium name="DOE Joint Genome Institute"/>
            <person name="Ahrendt S."/>
            <person name="Looney B.P."/>
            <person name="Miyauchi S."/>
            <person name="Morin E."/>
            <person name="Drula E."/>
            <person name="Courty P.E."/>
            <person name="Chicoki N."/>
            <person name="Fauchery L."/>
            <person name="Kohler A."/>
            <person name="Kuo A."/>
            <person name="Labutti K."/>
            <person name="Pangilinan J."/>
            <person name="Lipzen A."/>
            <person name="Riley R."/>
            <person name="Andreopoulos W."/>
            <person name="He G."/>
            <person name="Johnson J."/>
            <person name="Barry K.W."/>
            <person name="Grigoriev I.V."/>
            <person name="Nagy L."/>
            <person name="Hibbett D."/>
            <person name="Henrissat B."/>
            <person name="Matheny P.B."/>
            <person name="Labbe J."/>
            <person name="Martin F."/>
        </authorList>
    </citation>
    <scope>NUCLEOTIDE SEQUENCE</scope>
    <source>
        <strain evidence="1">HHB10654</strain>
    </source>
</reference>
<proteinExistence type="predicted"/>
<evidence type="ECO:0000313" key="2">
    <source>
        <dbReference type="Proteomes" id="UP000814140"/>
    </source>
</evidence>
<name>A0ACB8SCP9_9AGAM</name>
<evidence type="ECO:0000313" key="1">
    <source>
        <dbReference type="EMBL" id="KAI0054324.1"/>
    </source>
</evidence>
<gene>
    <name evidence="1" type="ORF">BV25DRAFT_1922794</name>
</gene>
<accession>A0ACB8SCP9</accession>